<dbReference type="InterPro" id="IPR003313">
    <property type="entry name" value="AraC-bd"/>
</dbReference>
<keyword evidence="5" id="KW-1185">Reference proteome</keyword>
<evidence type="ECO:0000313" key="5">
    <source>
        <dbReference type="Proteomes" id="UP000269019"/>
    </source>
</evidence>
<dbReference type="KEGG" id="ccho:CCHOA_07365"/>
<evidence type="ECO:0000313" key="4">
    <source>
        <dbReference type="EMBL" id="AZA13865.1"/>
    </source>
</evidence>
<keyword evidence="1" id="KW-0238">DNA-binding</keyword>
<dbReference type="GO" id="GO:0003677">
    <property type="term" value="F:DNA binding"/>
    <property type="evidence" value="ECO:0007669"/>
    <property type="project" value="UniProtKB-KW"/>
</dbReference>
<dbReference type="InterPro" id="IPR014710">
    <property type="entry name" value="RmlC-like_jellyroll"/>
</dbReference>
<dbReference type="Gene3D" id="2.60.120.10">
    <property type="entry name" value="Jelly Rolls"/>
    <property type="match status" value="1"/>
</dbReference>
<feature type="compositionally biased region" description="Polar residues" evidence="2">
    <location>
        <begin position="1"/>
        <end position="13"/>
    </location>
</feature>
<organism evidence="4 5">
    <name type="scientific">Corynebacterium choanae</name>
    <dbReference type="NCBI Taxonomy" id="1862358"/>
    <lineage>
        <taxon>Bacteria</taxon>
        <taxon>Bacillati</taxon>
        <taxon>Actinomycetota</taxon>
        <taxon>Actinomycetes</taxon>
        <taxon>Mycobacteriales</taxon>
        <taxon>Corynebacteriaceae</taxon>
        <taxon>Corynebacterium</taxon>
    </lineage>
</organism>
<evidence type="ECO:0000256" key="1">
    <source>
        <dbReference type="ARBA" id="ARBA00023125"/>
    </source>
</evidence>
<dbReference type="GO" id="GO:0006355">
    <property type="term" value="P:regulation of DNA-templated transcription"/>
    <property type="evidence" value="ECO:0007669"/>
    <property type="project" value="InterPro"/>
</dbReference>
<gene>
    <name evidence="4" type="ORF">CCHOA_07365</name>
</gene>
<dbReference type="SUPFAM" id="SSF51182">
    <property type="entry name" value="RmlC-like cupins"/>
    <property type="match status" value="1"/>
</dbReference>
<dbReference type="AlphaFoldDB" id="A0A3G6J6X7"/>
<feature type="region of interest" description="Disordered" evidence="2">
    <location>
        <begin position="1"/>
        <end position="21"/>
    </location>
</feature>
<sequence>MTQELPIHDTSTFPARPNLESGETMHTYNLVDLAPAPSDAARPAVQRLGAHSGATIIAMTFTPGQVLADHKAAHPILVQAVAGELQFSCGDETVTLTPGMVLHLDPMVVHRVSVAADAKENGVLFLTMLTPRRD</sequence>
<dbReference type="EMBL" id="CP033896">
    <property type="protein sequence ID" value="AZA13865.1"/>
    <property type="molecule type" value="Genomic_DNA"/>
</dbReference>
<feature type="domain" description="AraC-type arabinose-binding/dimerisation" evidence="3">
    <location>
        <begin position="63"/>
        <end position="117"/>
    </location>
</feature>
<dbReference type="Proteomes" id="UP000269019">
    <property type="component" value="Chromosome"/>
</dbReference>
<evidence type="ECO:0000259" key="3">
    <source>
        <dbReference type="Pfam" id="PF02311"/>
    </source>
</evidence>
<proteinExistence type="predicted"/>
<dbReference type="CDD" id="cd02230">
    <property type="entry name" value="cupin_HP0902-like"/>
    <property type="match status" value="1"/>
</dbReference>
<dbReference type="InterPro" id="IPR011051">
    <property type="entry name" value="RmlC_Cupin_sf"/>
</dbReference>
<dbReference type="Pfam" id="PF02311">
    <property type="entry name" value="AraC_binding"/>
    <property type="match status" value="1"/>
</dbReference>
<name>A0A3G6J6X7_9CORY</name>
<accession>A0A3G6J6X7</accession>
<dbReference type="RefSeq" id="WP_245992097.1">
    <property type="nucleotide sequence ID" value="NZ_CP033896.1"/>
</dbReference>
<reference evidence="4 5" key="1">
    <citation type="submission" date="2018-11" db="EMBL/GenBank/DDBJ databases">
        <authorList>
            <person name="Kleinhagauer T."/>
            <person name="Glaeser S.P."/>
            <person name="Spergser J."/>
            <person name="Ruckert C."/>
            <person name="Kaempfer P."/>
            <person name="Busse H.-J."/>
        </authorList>
    </citation>
    <scope>NUCLEOTIDE SEQUENCE [LARGE SCALE GENOMIC DNA]</scope>
    <source>
        <strain evidence="4 5">200CH</strain>
    </source>
</reference>
<protein>
    <recommendedName>
        <fullName evidence="3">AraC-type arabinose-binding/dimerisation domain-containing protein</fullName>
    </recommendedName>
</protein>
<evidence type="ECO:0000256" key="2">
    <source>
        <dbReference type="SAM" id="MobiDB-lite"/>
    </source>
</evidence>